<dbReference type="CDD" id="cd04301">
    <property type="entry name" value="NAT_SF"/>
    <property type="match status" value="1"/>
</dbReference>
<name>A0A1H7UX82_9LACT</name>
<reference evidence="7 8" key="1">
    <citation type="submission" date="2016-10" db="EMBL/GenBank/DDBJ databases">
        <authorList>
            <person name="de Groot N.N."/>
        </authorList>
    </citation>
    <scope>NUCLEOTIDE SEQUENCE [LARGE SCALE GENOMIC DNA]</scope>
    <source>
        <strain evidence="7 8">DSM 19182</strain>
    </source>
</reference>
<evidence type="ECO:0000313" key="7">
    <source>
        <dbReference type="EMBL" id="SEM01406.1"/>
    </source>
</evidence>
<evidence type="ECO:0000313" key="9">
    <source>
        <dbReference type="Proteomes" id="UP000321425"/>
    </source>
</evidence>
<feature type="domain" description="N-acetyltransferase" evidence="5">
    <location>
        <begin position="42"/>
        <end position="189"/>
    </location>
</feature>
<evidence type="ECO:0000256" key="4">
    <source>
        <dbReference type="ARBA" id="ARBA00023315"/>
    </source>
</evidence>
<dbReference type="RefSeq" id="WP_177165504.1">
    <property type="nucleotide sequence ID" value="NZ_BJUX01000017.1"/>
</dbReference>
<evidence type="ECO:0000256" key="1">
    <source>
        <dbReference type="ARBA" id="ARBA00005395"/>
    </source>
</evidence>
<dbReference type="SUPFAM" id="SSF55729">
    <property type="entry name" value="Acyl-CoA N-acyltransferases (Nat)"/>
    <property type="match status" value="1"/>
</dbReference>
<evidence type="ECO:0000256" key="3">
    <source>
        <dbReference type="ARBA" id="ARBA00022679"/>
    </source>
</evidence>
<dbReference type="InterPro" id="IPR016181">
    <property type="entry name" value="Acyl_CoA_acyltransferase"/>
</dbReference>
<evidence type="ECO:0000313" key="6">
    <source>
        <dbReference type="EMBL" id="GEK89547.1"/>
    </source>
</evidence>
<accession>A0A1H7UX82</accession>
<evidence type="ECO:0000256" key="2">
    <source>
        <dbReference type="ARBA" id="ARBA00022490"/>
    </source>
</evidence>
<dbReference type="PANTHER" id="PTHR43420:SF44">
    <property type="entry name" value="ACETYLTRANSFERASE YPEA"/>
    <property type="match status" value="1"/>
</dbReference>
<dbReference type="PANTHER" id="PTHR43420">
    <property type="entry name" value="ACETYLTRANSFERASE"/>
    <property type="match status" value="1"/>
</dbReference>
<comment type="similarity">
    <text evidence="1">Belongs to the acetyltransferase family. RimI subfamily.</text>
</comment>
<dbReference type="STRING" id="426703.SAMN04488100_12027"/>
<keyword evidence="9" id="KW-1185">Reference proteome</keyword>
<dbReference type="PROSITE" id="PS51186">
    <property type="entry name" value="GNAT"/>
    <property type="match status" value="1"/>
</dbReference>
<keyword evidence="3 7" id="KW-0808">Transferase</keyword>
<dbReference type="Gene3D" id="3.40.630.30">
    <property type="match status" value="1"/>
</dbReference>
<dbReference type="Proteomes" id="UP000321425">
    <property type="component" value="Unassembled WGS sequence"/>
</dbReference>
<dbReference type="GO" id="GO:0008080">
    <property type="term" value="F:N-acetyltransferase activity"/>
    <property type="evidence" value="ECO:0007669"/>
    <property type="project" value="InterPro"/>
</dbReference>
<dbReference type="Proteomes" id="UP000198548">
    <property type="component" value="Unassembled WGS sequence"/>
</dbReference>
<dbReference type="AlphaFoldDB" id="A0A1H7UX82"/>
<dbReference type="InterPro" id="IPR000182">
    <property type="entry name" value="GNAT_dom"/>
</dbReference>
<dbReference type="Pfam" id="PF00583">
    <property type="entry name" value="Acetyltransf_1"/>
    <property type="match status" value="1"/>
</dbReference>
<keyword evidence="4" id="KW-0012">Acyltransferase</keyword>
<dbReference type="EMBL" id="BJUX01000017">
    <property type="protein sequence ID" value="GEK89547.1"/>
    <property type="molecule type" value="Genomic_DNA"/>
</dbReference>
<reference evidence="6 9" key="2">
    <citation type="submission" date="2019-07" db="EMBL/GenBank/DDBJ databases">
        <title>Whole genome shotgun sequence of Alkalibacterium putridalgicola NBRC 103243.</title>
        <authorList>
            <person name="Hosoyama A."/>
            <person name="Uohara A."/>
            <person name="Ohji S."/>
            <person name="Ichikawa N."/>
        </authorList>
    </citation>
    <scope>NUCLEOTIDE SEQUENCE [LARGE SCALE GENOMIC DNA]</scope>
    <source>
        <strain evidence="6 9">NBRC 103243</strain>
    </source>
</reference>
<organism evidence="7 8">
    <name type="scientific">Alkalibacterium putridalgicola</name>
    <dbReference type="NCBI Taxonomy" id="426703"/>
    <lineage>
        <taxon>Bacteria</taxon>
        <taxon>Bacillati</taxon>
        <taxon>Bacillota</taxon>
        <taxon>Bacilli</taxon>
        <taxon>Lactobacillales</taxon>
        <taxon>Carnobacteriaceae</taxon>
        <taxon>Alkalibacterium</taxon>
    </lineage>
</organism>
<proteinExistence type="inferred from homology"/>
<keyword evidence="2" id="KW-0963">Cytoplasm</keyword>
<evidence type="ECO:0000313" key="8">
    <source>
        <dbReference type="Proteomes" id="UP000198548"/>
    </source>
</evidence>
<dbReference type="EMBL" id="FOBL01000020">
    <property type="protein sequence ID" value="SEM01406.1"/>
    <property type="molecule type" value="Genomic_DNA"/>
</dbReference>
<dbReference type="InterPro" id="IPR006464">
    <property type="entry name" value="AcTrfase_RimI/Ard1"/>
</dbReference>
<gene>
    <name evidence="6" type="ORF">APU01nite_15860</name>
    <name evidence="7" type="ORF">SAMN04488100_12027</name>
</gene>
<dbReference type="InterPro" id="IPR050680">
    <property type="entry name" value="YpeA/RimI_acetyltransf"/>
</dbReference>
<evidence type="ECO:0000259" key="5">
    <source>
        <dbReference type="PROSITE" id="PS51186"/>
    </source>
</evidence>
<dbReference type="NCBIfam" id="TIGR01575">
    <property type="entry name" value="rimI"/>
    <property type="match status" value="1"/>
</dbReference>
<protein>
    <submittedName>
        <fullName evidence="7">Ribosomal-protein-alanine N-acetyltransferase</fullName>
    </submittedName>
    <submittedName>
        <fullName evidence="6">Ribosomal-protein-alanine acetyltransferase</fullName>
    </submittedName>
</protein>
<sequence>MKNFKEWISERVAKSTTKSFLPISTRVKLHQPFYGLSDEHFLKAKIADEGDVDGILQIERLCYNGLTPWNRTAVLHEIRYNKNAFYIVIYDDDKPVAFVGAWFVTQEAHITNIATIPAYEKKGIATYLLKEIIRLAQEEGIEKVTLEVRVSNDTAQSLYRTLGFEEGRVKKGYYARDHEDALEMVRPLADPTEESIYEE</sequence>